<sequence>MSQKKIAVVAVGGNALIRSRDAVSLDAQYQAVKETAHHVVALIEAGWRVVLTHGNGPQVGFILRRSEIARDDVPVVPLEYAVGDTQGAIGFMFQNALYNELQRRGIGDTPVSALVTQTLIDPNDPAFNAPDKPIGAHMDRDVAEKLAASQGWKIAEDAGRGWRRVVASPKPLQIIESPVIRRLLEDNVLVVACGGGGIPVYRNEDGTLSAAQAVIDKDRASALLAQELNADMLLIPTGVEQVAINFGTPEQRWLDTLTCEQAQALLDSGEFGAGSMAPKVEAIVSWLRHAPGKTGIITSPEAMGDAVAGRKGTRITD</sequence>
<keyword evidence="3 4" id="KW-0418">Kinase</keyword>
<reference evidence="6 9" key="2">
    <citation type="submission" date="2023-10" db="EMBL/GenBank/DDBJ databases">
        <authorList>
            <person name="Dale J."/>
        </authorList>
    </citation>
    <scope>NUCLEOTIDE SEQUENCE [LARGE SCALE GENOMIC DNA]</scope>
    <source>
        <strain evidence="6 9">2023EL-00970</strain>
    </source>
</reference>
<keyword evidence="9" id="KW-1185">Reference proteome</keyword>
<dbReference type="GeneID" id="84663089"/>
<dbReference type="AlphaFoldDB" id="A0A3R9GD70"/>
<dbReference type="Gene3D" id="3.40.1160.10">
    <property type="entry name" value="Acetylglutamate kinase-like"/>
    <property type="match status" value="1"/>
</dbReference>
<dbReference type="GO" id="GO:0019546">
    <property type="term" value="P:L-arginine deiminase pathway"/>
    <property type="evidence" value="ECO:0007669"/>
    <property type="project" value="TreeGrafter"/>
</dbReference>
<feature type="domain" description="Aspartate/glutamate/uridylate kinase" evidence="5">
    <location>
        <begin position="5"/>
        <end position="290"/>
    </location>
</feature>
<dbReference type="InterPro" id="IPR003964">
    <property type="entry name" value="Carb_kinase"/>
</dbReference>
<dbReference type="EMBL" id="JAWLOF010000003">
    <property type="protein sequence ID" value="MDV7022158.1"/>
    <property type="molecule type" value="Genomic_DNA"/>
</dbReference>
<accession>A0A3R9GD70</accession>
<dbReference type="NCBIfam" id="NF009007">
    <property type="entry name" value="PRK12352.1"/>
    <property type="match status" value="1"/>
</dbReference>
<gene>
    <name evidence="6" type="primary">arcC</name>
    <name evidence="7" type="ORF">EGT71_06250</name>
    <name evidence="6" type="ORF">R4P48_05620</name>
</gene>
<evidence type="ECO:0000256" key="1">
    <source>
        <dbReference type="ARBA" id="ARBA00011066"/>
    </source>
</evidence>
<dbReference type="SUPFAM" id="SSF53633">
    <property type="entry name" value="Carbamate kinase-like"/>
    <property type="match status" value="1"/>
</dbReference>
<dbReference type="InterPro" id="IPR001048">
    <property type="entry name" value="Asp/Glu/Uridylate_kinase"/>
</dbReference>
<dbReference type="InterPro" id="IPR036393">
    <property type="entry name" value="AceGlu_kinase-like_sf"/>
</dbReference>
<dbReference type="CDD" id="cd04235">
    <property type="entry name" value="AAK_CK"/>
    <property type="match status" value="1"/>
</dbReference>
<evidence type="ECO:0000259" key="5">
    <source>
        <dbReference type="Pfam" id="PF00696"/>
    </source>
</evidence>
<evidence type="ECO:0000313" key="6">
    <source>
        <dbReference type="EMBL" id="MDV7022158.1"/>
    </source>
</evidence>
<evidence type="ECO:0000313" key="8">
    <source>
        <dbReference type="Proteomes" id="UP000275331"/>
    </source>
</evidence>
<dbReference type="EMBL" id="RHXB01000003">
    <property type="protein sequence ID" value="RSE27984.1"/>
    <property type="molecule type" value="Genomic_DNA"/>
</dbReference>
<dbReference type="PANTHER" id="PTHR30409">
    <property type="entry name" value="CARBAMATE KINASE"/>
    <property type="match status" value="1"/>
</dbReference>
<comment type="similarity">
    <text evidence="1 4">Belongs to the carbamate kinase family.</text>
</comment>
<dbReference type="GO" id="GO:0005829">
    <property type="term" value="C:cytosol"/>
    <property type="evidence" value="ECO:0007669"/>
    <property type="project" value="TreeGrafter"/>
</dbReference>
<evidence type="ECO:0000313" key="7">
    <source>
        <dbReference type="EMBL" id="RSE27984.1"/>
    </source>
</evidence>
<evidence type="ECO:0000256" key="4">
    <source>
        <dbReference type="PIRNR" id="PIRNR000723"/>
    </source>
</evidence>
<organism evidence="7 8">
    <name type="scientific">Atlantibacter subterraneus</name>
    <dbReference type="NCBI Taxonomy" id="255519"/>
    <lineage>
        <taxon>Bacteria</taxon>
        <taxon>Pseudomonadati</taxon>
        <taxon>Pseudomonadota</taxon>
        <taxon>Gammaproteobacteria</taxon>
        <taxon>Enterobacterales</taxon>
        <taxon>Enterobacteriaceae</taxon>
        <taxon>Atlantibacter</taxon>
    </lineage>
</organism>
<evidence type="ECO:0000256" key="3">
    <source>
        <dbReference type="ARBA" id="ARBA00022777"/>
    </source>
</evidence>
<keyword evidence="2 4" id="KW-0808">Transferase</keyword>
<dbReference type="Proteomes" id="UP001187066">
    <property type="component" value="Unassembled WGS sequence"/>
</dbReference>
<evidence type="ECO:0000256" key="2">
    <source>
        <dbReference type="ARBA" id="ARBA00022679"/>
    </source>
</evidence>
<comment type="caution">
    <text evidence="7">The sequence shown here is derived from an EMBL/GenBank/DDBJ whole genome shotgun (WGS) entry which is preliminary data.</text>
</comment>
<dbReference type="Proteomes" id="UP000275331">
    <property type="component" value="Unassembled WGS sequence"/>
</dbReference>
<dbReference type="RefSeq" id="WP_125292732.1">
    <property type="nucleotide sequence ID" value="NZ_CP100494.1"/>
</dbReference>
<reference evidence="7 8" key="1">
    <citation type="submission" date="2018-10" db="EMBL/GenBank/DDBJ databases">
        <title>Transmission dynamics of multidrug resistant bacteria on intensive care unit surfaces.</title>
        <authorList>
            <person name="D'Souza A.W."/>
            <person name="Potter R.F."/>
            <person name="Wallace M."/>
            <person name="Shupe A."/>
            <person name="Patel S."/>
            <person name="Sun S."/>
            <person name="Gul D."/>
            <person name="Kwon J.H."/>
            <person name="Andleeb S."/>
            <person name="Burnham C.-A.D."/>
            <person name="Dantas G."/>
        </authorList>
    </citation>
    <scope>NUCLEOTIDE SEQUENCE [LARGE SCALE GENOMIC DNA]</scope>
    <source>
        <strain evidence="7 8">AS_373</strain>
    </source>
</reference>
<dbReference type="PRINTS" id="PR01469">
    <property type="entry name" value="CARBMTKINASE"/>
</dbReference>
<dbReference type="Pfam" id="PF00696">
    <property type="entry name" value="AA_kinase"/>
    <property type="match status" value="1"/>
</dbReference>
<proteinExistence type="inferred from homology"/>
<dbReference type="PANTHER" id="PTHR30409:SF1">
    <property type="entry name" value="CARBAMATE KINASE-RELATED"/>
    <property type="match status" value="1"/>
</dbReference>
<dbReference type="PIRSF" id="PIRSF000723">
    <property type="entry name" value="Carbamate_kin"/>
    <property type="match status" value="1"/>
</dbReference>
<dbReference type="FunFam" id="3.40.1160.10:FF:000007">
    <property type="entry name" value="Carbamate kinase"/>
    <property type="match status" value="1"/>
</dbReference>
<evidence type="ECO:0000313" key="9">
    <source>
        <dbReference type="Proteomes" id="UP001187066"/>
    </source>
</evidence>
<dbReference type="GO" id="GO:0008804">
    <property type="term" value="F:carbamate kinase activity"/>
    <property type="evidence" value="ECO:0007669"/>
    <property type="project" value="InterPro"/>
</dbReference>
<dbReference type="OrthoDB" id="9766717at2"/>
<protein>
    <recommendedName>
        <fullName evidence="4">Carbamate kinase</fullName>
    </recommendedName>
</protein>
<name>A0A3R9GD70_9ENTR</name>